<dbReference type="RefSeq" id="WP_072819722.1">
    <property type="nucleotide sequence ID" value="NZ_LT670849.1"/>
</dbReference>
<evidence type="ECO:0000313" key="1">
    <source>
        <dbReference type="EMBL" id="SHN78360.1"/>
    </source>
</evidence>
<gene>
    <name evidence="1" type="ORF">SAMN05444170_3655</name>
</gene>
<name>A0A1M7U664_9BRAD</name>
<keyword evidence="2" id="KW-1185">Reference proteome</keyword>
<dbReference type="AlphaFoldDB" id="A0A1M7U664"/>
<accession>A0A1M7U664</accession>
<dbReference type="InterPro" id="IPR045932">
    <property type="entry name" value="DUF6352"/>
</dbReference>
<dbReference type="OrthoDB" id="7062302at2"/>
<protein>
    <submittedName>
        <fullName evidence="1">Uncharacterized protein</fullName>
    </submittedName>
</protein>
<dbReference type="Pfam" id="PF19879">
    <property type="entry name" value="DUF6352"/>
    <property type="match status" value="1"/>
</dbReference>
<sequence length="337" mass="37679">MATSRDFWLSCGHHLLDRNAAGRLLVTDEFLKAYLARPELVPPPEACAEEQALHRALLREPRLPVAAARIAAIDDVDARQNWQTMIAWRDQLLAHDCLEAAYLAIARRNIHFPQILVCQLVQVILRNALDGSDDVFVLRAAEMLFRPQKLIFQDASVVAVDEETEAVCVQHPALPLLSLLGLQTATGVELLSEATSESYWERSDRFDMALDLSPGGRGLTALCDVISRWLAHLLAIDVVVEPVAEMQNLPWNWYVGLSSEATHIGDAIWRGDLVTDAMRAELIGLLRLLFRDLEDVIENVRGEPVHLLLAMTTEEILRIKPQNLLTGLPVRDMEAVN</sequence>
<proteinExistence type="predicted"/>
<evidence type="ECO:0000313" key="2">
    <source>
        <dbReference type="Proteomes" id="UP000184096"/>
    </source>
</evidence>
<organism evidence="1 2">
    <name type="scientific">Bradyrhizobium erythrophlei</name>
    <dbReference type="NCBI Taxonomy" id="1437360"/>
    <lineage>
        <taxon>Bacteria</taxon>
        <taxon>Pseudomonadati</taxon>
        <taxon>Pseudomonadota</taxon>
        <taxon>Alphaproteobacteria</taxon>
        <taxon>Hyphomicrobiales</taxon>
        <taxon>Nitrobacteraceae</taxon>
        <taxon>Bradyrhizobium</taxon>
    </lineage>
</organism>
<dbReference type="EMBL" id="LT670849">
    <property type="protein sequence ID" value="SHN78360.1"/>
    <property type="molecule type" value="Genomic_DNA"/>
</dbReference>
<reference evidence="2" key="1">
    <citation type="submission" date="2016-11" db="EMBL/GenBank/DDBJ databases">
        <authorList>
            <person name="Varghese N."/>
            <person name="Submissions S."/>
        </authorList>
    </citation>
    <scope>NUCLEOTIDE SEQUENCE [LARGE SCALE GENOMIC DNA]</scope>
    <source>
        <strain evidence="2">GAS401</strain>
    </source>
</reference>
<dbReference type="Proteomes" id="UP000184096">
    <property type="component" value="Chromosome I"/>
</dbReference>